<dbReference type="GeneID" id="103379945"/>
<dbReference type="InterPro" id="IPR032675">
    <property type="entry name" value="LRR_dom_sf"/>
</dbReference>
<reference evidence="8 9" key="1">
    <citation type="journal article" date="2014" name="Nat. Genet.">
        <title>Whole-genome sequence of a flatfish provides insights into ZW sex chromosome evolution and adaptation to a benthic lifestyle.</title>
        <authorList>
            <person name="Chen S."/>
            <person name="Zhang G."/>
            <person name="Shao C."/>
            <person name="Huang Q."/>
            <person name="Liu G."/>
            <person name="Zhang P."/>
            <person name="Song W."/>
            <person name="An N."/>
            <person name="Chalopin D."/>
            <person name="Volff J.N."/>
            <person name="Hong Y."/>
            <person name="Li Q."/>
            <person name="Sha Z."/>
            <person name="Zhou H."/>
            <person name="Xie M."/>
            <person name="Yu Q."/>
            <person name="Liu Y."/>
            <person name="Xiang H."/>
            <person name="Wang N."/>
            <person name="Wu K."/>
            <person name="Yang C."/>
            <person name="Zhou Q."/>
            <person name="Liao X."/>
            <person name="Yang L."/>
            <person name="Hu Q."/>
            <person name="Zhang J."/>
            <person name="Meng L."/>
            <person name="Jin L."/>
            <person name="Tian Y."/>
            <person name="Lian J."/>
            <person name="Yang J."/>
            <person name="Miao G."/>
            <person name="Liu S."/>
            <person name="Liang Z."/>
            <person name="Yan F."/>
            <person name="Li Y."/>
            <person name="Sun B."/>
            <person name="Zhang H."/>
            <person name="Zhang J."/>
            <person name="Zhu Y."/>
            <person name="Du M."/>
            <person name="Zhao Y."/>
            <person name="Schartl M."/>
            <person name="Tang Q."/>
            <person name="Wang J."/>
        </authorList>
    </citation>
    <scope>NUCLEOTIDE SEQUENCE</scope>
</reference>
<keyword evidence="9" id="KW-1185">Reference proteome</keyword>
<dbReference type="Ensembl" id="ENSCSET00000003502.1">
    <property type="protein sequence ID" value="ENSCSEP00000003457.1"/>
    <property type="gene ID" value="ENSCSEG00000002266.1"/>
</dbReference>
<feature type="transmembrane region" description="Helical" evidence="5">
    <location>
        <begin position="315"/>
        <end position="341"/>
    </location>
</feature>
<keyword evidence="5" id="KW-1133">Transmembrane helix</keyword>
<keyword evidence="5" id="KW-0472">Membrane</keyword>
<evidence type="ECO:0000256" key="4">
    <source>
        <dbReference type="SAM" id="MobiDB-lite"/>
    </source>
</evidence>
<keyword evidence="3" id="KW-0677">Repeat</keyword>
<dbReference type="SMART" id="SM00082">
    <property type="entry name" value="LRRCT"/>
    <property type="match status" value="1"/>
</dbReference>
<dbReference type="GeneTree" id="ENSGT00940000157572"/>
<dbReference type="OMA" id="PKEACGF"/>
<keyword evidence="2 6" id="KW-0732">Signal</keyword>
<proteinExistence type="predicted"/>
<keyword evidence="5" id="KW-0812">Transmembrane</keyword>
<dbReference type="InterPro" id="IPR050541">
    <property type="entry name" value="LRR_TM_domain-containing"/>
</dbReference>
<feature type="domain" description="LRRCT" evidence="7">
    <location>
        <begin position="216"/>
        <end position="267"/>
    </location>
</feature>
<accession>A0A3P8UM40</accession>
<reference evidence="8" key="3">
    <citation type="submission" date="2025-09" db="UniProtKB">
        <authorList>
            <consortium name="Ensembl"/>
        </authorList>
    </citation>
    <scope>IDENTIFICATION</scope>
</reference>
<dbReference type="KEGG" id="csem:103379945"/>
<organism evidence="8 9">
    <name type="scientific">Cynoglossus semilaevis</name>
    <name type="common">Tongue sole</name>
    <dbReference type="NCBI Taxonomy" id="244447"/>
    <lineage>
        <taxon>Eukaryota</taxon>
        <taxon>Metazoa</taxon>
        <taxon>Chordata</taxon>
        <taxon>Craniata</taxon>
        <taxon>Vertebrata</taxon>
        <taxon>Euteleostomi</taxon>
        <taxon>Actinopterygii</taxon>
        <taxon>Neopterygii</taxon>
        <taxon>Teleostei</taxon>
        <taxon>Neoteleostei</taxon>
        <taxon>Acanthomorphata</taxon>
        <taxon>Carangaria</taxon>
        <taxon>Pleuronectiformes</taxon>
        <taxon>Pleuronectoidei</taxon>
        <taxon>Cynoglossidae</taxon>
        <taxon>Cynoglossinae</taxon>
        <taxon>Cynoglossus</taxon>
    </lineage>
</organism>
<dbReference type="SMART" id="SM00369">
    <property type="entry name" value="LRR_TYP"/>
    <property type="match status" value="4"/>
</dbReference>
<dbReference type="SUPFAM" id="SSF52058">
    <property type="entry name" value="L domain-like"/>
    <property type="match status" value="1"/>
</dbReference>
<dbReference type="Gene3D" id="3.80.10.10">
    <property type="entry name" value="Ribonuclease Inhibitor"/>
    <property type="match status" value="2"/>
</dbReference>
<dbReference type="PANTHER" id="PTHR24369:SF210">
    <property type="entry name" value="CHAOPTIN-RELATED"/>
    <property type="match status" value="1"/>
</dbReference>
<evidence type="ECO:0000256" key="1">
    <source>
        <dbReference type="ARBA" id="ARBA00022614"/>
    </source>
</evidence>
<dbReference type="InterPro" id="IPR001611">
    <property type="entry name" value="Leu-rich_rpt"/>
</dbReference>
<evidence type="ECO:0000256" key="5">
    <source>
        <dbReference type="SAM" id="Phobius"/>
    </source>
</evidence>
<protein>
    <submittedName>
        <fullName evidence="8">Leucine rich repeats and transmembrane domains 2</fullName>
    </submittedName>
</protein>
<dbReference type="OrthoDB" id="1600340at2759"/>
<evidence type="ECO:0000256" key="2">
    <source>
        <dbReference type="ARBA" id="ARBA00022729"/>
    </source>
</evidence>
<dbReference type="Proteomes" id="UP000265120">
    <property type="component" value="Chromosome 6"/>
</dbReference>
<evidence type="ECO:0000259" key="7">
    <source>
        <dbReference type="SMART" id="SM00082"/>
    </source>
</evidence>
<dbReference type="Pfam" id="PF13855">
    <property type="entry name" value="LRR_8"/>
    <property type="match status" value="2"/>
</dbReference>
<name>A0A3P8UM40_CYNSE</name>
<dbReference type="RefSeq" id="XP_008309903.1">
    <property type="nucleotide sequence ID" value="XM_008311681.2"/>
</dbReference>
<dbReference type="InterPro" id="IPR003591">
    <property type="entry name" value="Leu-rich_rpt_typical-subtyp"/>
</dbReference>
<evidence type="ECO:0000256" key="6">
    <source>
        <dbReference type="SAM" id="SignalP"/>
    </source>
</evidence>
<dbReference type="AlphaFoldDB" id="A0A3P8UM40"/>
<keyword evidence="1" id="KW-0433">Leucine-rich repeat</keyword>
<sequence>MESLRELGRRLTPSHSLSTLVLVLLRLLGSVHSCPGICTCYGNTTDCSSLGLLSLAPILALLNQDTVFLRLSQNNISSLGKTGLSNLSSLELLDISQNHFSSLQSGVFSGLSGLRWLNLSSNYLGVHLATSEANDNADAAQGSNASQGLSKDIFKGLWQLQVLDLSSNGLPWLPKGLLDGLQRLNWLSLTKNQLVALDRVTFEPLVHLQHLQLIGNPWECDCKLRDFKYWMEWLIFRDGQVDAMWCSLPADVKGRDIRSIPAEMFSHCMHSPKKEGGSGHATRSSCPSARGGGSEECVRQRYRPVSVRRAHGTQIVVGVVCGTVCVLMVVAATYGCAYASLMARYQREMKSRGQPLMAECGAETDQEDGQLTSLTSLTSPEQTPPKEAYGVVHGYRISSF</sequence>
<dbReference type="InParanoid" id="A0A3P8UM40"/>
<dbReference type="GO" id="GO:0005886">
    <property type="term" value="C:plasma membrane"/>
    <property type="evidence" value="ECO:0007669"/>
    <property type="project" value="TreeGrafter"/>
</dbReference>
<evidence type="ECO:0000313" key="8">
    <source>
        <dbReference type="Ensembl" id="ENSCSEP00000003457.1"/>
    </source>
</evidence>
<evidence type="ECO:0000256" key="3">
    <source>
        <dbReference type="ARBA" id="ARBA00022737"/>
    </source>
</evidence>
<reference evidence="8" key="2">
    <citation type="submission" date="2025-08" db="UniProtKB">
        <authorList>
            <consortium name="Ensembl"/>
        </authorList>
    </citation>
    <scope>IDENTIFICATION</scope>
</reference>
<feature type="chain" id="PRO_5018159372" evidence="6">
    <location>
        <begin position="34"/>
        <end position="400"/>
    </location>
</feature>
<feature type="signal peptide" evidence="6">
    <location>
        <begin position="1"/>
        <end position="33"/>
    </location>
</feature>
<dbReference type="PANTHER" id="PTHR24369">
    <property type="entry name" value="ANTIGEN BSP, PUTATIVE-RELATED"/>
    <property type="match status" value="1"/>
</dbReference>
<dbReference type="InterPro" id="IPR000483">
    <property type="entry name" value="Cys-rich_flank_reg_C"/>
</dbReference>
<feature type="region of interest" description="Disordered" evidence="4">
    <location>
        <begin position="271"/>
        <end position="294"/>
    </location>
</feature>
<evidence type="ECO:0000313" key="9">
    <source>
        <dbReference type="Proteomes" id="UP000265120"/>
    </source>
</evidence>